<dbReference type="EMBL" id="JDVG02000188">
    <property type="protein sequence ID" value="KFB73646.1"/>
    <property type="molecule type" value="Genomic_DNA"/>
</dbReference>
<dbReference type="InterPro" id="IPR018531">
    <property type="entry name" value="DUF1993"/>
</dbReference>
<evidence type="ECO:0008006" key="3">
    <source>
        <dbReference type="Google" id="ProtNLM"/>
    </source>
</evidence>
<proteinExistence type="predicted"/>
<dbReference type="PANTHER" id="PTHR36922:SF1">
    <property type="entry name" value="DUF1993 DOMAIN-CONTAINING PROTEIN"/>
    <property type="match status" value="1"/>
</dbReference>
<dbReference type="Proteomes" id="UP000020077">
    <property type="component" value="Unassembled WGS sequence"/>
</dbReference>
<organism evidence="1 2">
    <name type="scientific">Candidatus Accumulibacter phosphatis</name>
    <dbReference type="NCBI Taxonomy" id="327160"/>
    <lineage>
        <taxon>Bacteria</taxon>
        <taxon>Pseudomonadati</taxon>
        <taxon>Pseudomonadota</taxon>
        <taxon>Betaproteobacteria</taxon>
        <taxon>Candidatus Accumulibacter</taxon>
    </lineage>
</organism>
<dbReference type="PANTHER" id="PTHR36922">
    <property type="entry name" value="BLL2446 PROTEIN"/>
    <property type="match status" value="1"/>
</dbReference>
<sequence length="173" mass="19340">MAISLYDGSVVSYLQTLGAVSGFLDRGLSYCRDNQLDPEEIVETRLHPDMLPFRFQVQSVVHHSLGAIEGIRKGVFRPPADLLPLNYLALQSLIADAGDALKRLTPAEINAYEGGEVIFEFRNTRLPFTAEEFLLSFSLPNFHFHATTAYDILRSKGVPLGKRDYLGALRLRT</sequence>
<dbReference type="Gene3D" id="1.20.120.450">
    <property type="entry name" value="dinb family like domain"/>
    <property type="match status" value="1"/>
</dbReference>
<protein>
    <recommendedName>
        <fullName evidence="3">DUF1993 domain-containing protein</fullName>
    </recommendedName>
</protein>
<evidence type="ECO:0000313" key="1">
    <source>
        <dbReference type="EMBL" id="KFB73646.1"/>
    </source>
</evidence>
<comment type="caution">
    <text evidence="1">The sequence shown here is derived from an EMBL/GenBank/DDBJ whole genome shotgun (WGS) entry which is preliminary data.</text>
</comment>
<evidence type="ECO:0000313" key="2">
    <source>
        <dbReference type="Proteomes" id="UP000020077"/>
    </source>
</evidence>
<dbReference type="SUPFAM" id="SSF109854">
    <property type="entry name" value="DinB/YfiT-like putative metalloenzymes"/>
    <property type="match status" value="1"/>
</dbReference>
<gene>
    <name evidence="1" type="ORF">AW09_001090</name>
</gene>
<reference evidence="1 2" key="1">
    <citation type="submission" date="2014-02" db="EMBL/GenBank/DDBJ databases">
        <title>Expanding our view of genomic diversity in Candidatus Accumulibacter clades.</title>
        <authorList>
            <person name="Skennerton C.T."/>
            <person name="Barr J.J."/>
            <person name="Slater F.R."/>
            <person name="Bond P.L."/>
            <person name="Tyson G.W."/>
        </authorList>
    </citation>
    <scope>NUCLEOTIDE SEQUENCE [LARGE SCALE GENOMIC DNA]</scope>
    <source>
        <strain evidence="2">BA-91</strain>
    </source>
</reference>
<accession>A0A080LY51</accession>
<dbReference type="InterPro" id="IPR034660">
    <property type="entry name" value="DinB/YfiT-like"/>
</dbReference>
<name>A0A080LY51_9PROT</name>
<dbReference type="AlphaFoldDB" id="A0A080LY51"/>
<dbReference type="Pfam" id="PF09351">
    <property type="entry name" value="DUF1993"/>
    <property type="match status" value="1"/>
</dbReference>